<feature type="transmembrane region" description="Helical" evidence="1">
    <location>
        <begin position="409"/>
        <end position="437"/>
    </location>
</feature>
<reference evidence="2 3" key="1">
    <citation type="submission" date="2020-08" db="EMBL/GenBank/DDBJ databases">
        <title>Plant Genome Project.</title>
        <authorList>
            <person name="Zhang R.-G."/>
        </authorList>
    </citation>
    <scope>NUCLEOTIDE SEQUENCE [LARGE SCALE GENOMIC DNA]</scope>
    <source>
        <tissue evidence="2">Rhizome</tissue>
    </source>
</reference>
<organism evidence="2 3">
    <name type="scientific">Zingiber officinale</name>
    <name type="common">Ginger</name>
    <name type="synonym">Amomum zingiber</name>
    <dbReference type="NCBI Taxonomy" id="94328"/>
    <lineage>
        <taxon>Eukaryota</taxon>
        <taxon>Viridiplantae</taxon>
        <taxon>Streptophyta</taxon>
        <taxon>Embryophyta</taxon>
        <taxon>Tracheophyta</taxon>
        <taxon>Spermatophyta</taxon>
        <taxon>Magnoliopsida</taxon>
        <taxon>Liliopsida</taxon>
        <taxon>Zingiberales</taxon>
        <taxon>Zingiberaceae</taxon>
        <taxon>Zingiber</taxon>
    </lineage>
</organism>
<comment type="caution">
    <text evidence="2">The sequence shown here is derived from an EMBL/GenBank/DDBJ whole genome shotgun (WGS) entry which is preliminary data.</text>
</comment>
<sequence>MGLFGIKMNNTEVERIEASLDRDWVVSLENRLSDTNSRDRYIEPTIYRVSDILKSVDPQAYEPLIVSLGPYHRDKPHLQAMNHRKRKSVKFVLEQNPGVALADYLDRIKDLETIARDVYSEEVEMTSNSFAEMMLLDGCFVIHTIMEGHTRRTRNVVVRDIFMLENQLPFILLETLFESAFGGRRYDFRYITFEFICMHFSSNLKRPSDNDFFHHIIHLFLSCIDPTTNHYNGNVRDANPEEGLPVPELSWIPSATVFNKAGIRFERKETDKGFLDITFHNGKLEIPQLQIDGLTNSLLRNLVAYEQYSTDSKFHVTSYVVLMDYLINTAADVELLQHHEIIISSIGDNQEIATLFNKLGTYVSKSDDSYLKGVVIAMKKHYDTRYSKWRARLNHNYFGLNHDFFSNPWAVISLFGALCLFVLTVIQSTFTILSYFLPPK</sequence>
<dbReference type="EMBL" id="JACMSC010000008">
    <property type="protein sequence ID" value="KAG6512618.1"/>
    <property type="molecule type" value="Genomic_DNA"/>
</dbReference>
<accession>A0A8J5GVY1</accession>
<evidence type="ECO:0000313" key="2">
    <source>
        <dbReference type="EMBL" id="KAG6512618.1"/>
    </source>
</evidence>
<keyword evidence="1" id="KW-1133">Transmembrane helix</keyword>
<proteinExistence type="predicted"/>
<dbReference type="OrthoDB" id="1589813at2759"/>
<dbReference type="Proteomes" id="UP000734854">
    <property type="component" value="Unassembled WGS sequence"/>
</dbReference>
<evidence type="ECO:0000256" key="1">
    <source>
        <dbReference type="SAM" id="Phobius"/>
    </source>
</evidence>
<dbReference type="PANTHER" id="PTHR31170">
    <property type="entry name" value="BNAC04G53230D PROTEIN"/>
    <property type="match status" value="1"/>
</dbReference>
<name>A0A8J5GVY1_ZINOF</name>
<dbReference type="AlphaFoldDB" id="A0A8J5GVY1"/>
<keyword evidence="1" id="KW-0472">Membrane</keyword>
<dbReference type="PANTHER" id="PTHR31170:SF25">
    <property type="entry name" value="BNAA09G04570D PROTEIN"/>
    <property type="match status" value="1"/>
</dbReference>
<evidence type="ECO:0000313" key="3">
    <source>
        <dbReference type="Proteomes" id="UP000734854"/>
    </source>
</evidence>
<dbReference type="InterPro" id="IPR004158">
    <property type="entry name" value="DUF247_pln"/>
</dbReference>
<gene>
    <name evidence="2" type="ORF">ZIOFF_030743</name>
</gene>
<keyword evidence="3" id="KW-1185">Reference proteome</keyword>
<protein>
    <submittedName>
        <fullName evidence="2">Uncharacterized protein</fullName>
    </submittedName>
</protein>
<keyword evidence="1" id="KW-0812">Transmembrane</keyword>
<dbReference type="Pfam" id="PF03140">
    <property type="entry name" value="DUF247"/>
    <property type="match status" value="1"/>
</dbReference>